<evidence type="ECO:0000313" key="1">
    <source>
        <dbReference type="EMBL" id="MCU4395537.1"/>
    </source>
</evidence>
<evidence type="ECO:0000313" key="2">
    <source>
        <dbReference type="EMBL" id="MEK0253161.1"/>
    </source>
</evidence>
<proteinExistence type="predicted"/>
<protein>
    <submittedName>
        <fullName evidence="1">Uncharacterized protein</fullName>
    </submittedName>
</protein>
<comment type="caution">
    <text evidence="1">The sequence shown here is derived from an EMBL/GenBank/DDBJ whole genome shotgun (WGS) entry which is preliminary data.</text>
</comment>
<evidence type="ECO:0000313" key="3">
    <source>
        <dbReference type="Proteomes" id="UP001208534"/>
    </source>
</evidence>
<reference evidence="2 4" key="2">
    <citation type="submission" date="2024-03" db="EMBL/GenBank/DDBJ databases">
        <title>Cross-transmission of Acinetobacter junii carrying blaOXA-58 in a neonatal intensive care unit.</title>
        <authorList>
            <person name="Bour M."/>
            <person name="Potron A."/>
            <person name="Lecointe D."/>
        </authorList>
    </citation>
    <scope>NUCLEOTIDE SEQUENCE [LARGE SCALE GENOMIC DNA]</scope>
    <source>
        <strain evidence="2 4">21A3096 case 1</strain>
    </source>
</reference>
<dbReference type="Proteomes" id="UP001498501">
    <property type="component" value="Unassembled WGS sequence"/>
</dbReference>
<dbReference type="AlphaFoldDB" id="A0AAW5R4E8"/>
<accession>A0AAW5R4E8</accession>
<gene>
    <name evidence="1" type="ORF">KTH64_00820</name>
    <name evidence="2" type="ORF">WM018_11805</name>
</gene>
<dbReference type="RefSeq" id="WP_125271976.1">
    <property type="nucleotide sequence ID" value="NZ_CABFLT010000051.1"/>
</dbReference>
<name>A0AAW5R4E8_ACIJU</name>
<dbReference type="EMBL" id="JBBMLE010000047">
    <property type="protein sequence ID" value="MEK0253161.1"/>
    <property type="molecule type" value="Genomic_DNA"/>
</dbReference>
<dbReference type="Proteomes" id="UP001208534">
    <property type="component" value="Unassembled WGS sequence"/>
</dbReference>
<dbReference type="EMBL" id="JAHPRE010000002">
    <property type="protein sequence ID" value="MCU4395537.1"/>
    <property type="molecule type" value="Genomic_DNA"/>
</dbReference>
<organism evidence="1 3">
    <name type="scientific">Acinetobacter junii</name>
    <dbReference type="NCBI Taxonomy" id="40215"/>
    <lineage>
        <taxon>Bacteria</taxon>
        <taxon>Pseudomonadati</taxon>
        <taxon>Pseudomonadota</taxon>
        <taxon>Gammaproteobacteria</taxon>
        <taxon>Moraxellales</taxon>
        <taxon>Moraxellaceae</taxon>
        <taxon>Acinetobacter</taxon>
    </lineage>
</organism>
<keyword evidence="4" id="KW-1185">Reference proteome</keyword>
<reference evidence="1" key="1">
    <citation type="submission" date="2021-06" db="EMBL/GenBank/DDBJ databases">
        <title>Propagation of a rapidly emergent carbapenem-resistant Acinetobacter baumannii lineage by various extra-hospital transmission networks.</title>
        <authorList>
            <person name="Calix J."/>
        </authorList>
    </citation>
    <scope>NUCLEOTIDE SEQUENCE</scope>
    <source>
        <strain evidence="1">WU_MDCI_Aw63</strain>
    </source>
</reference>
<evidence type="ECO:0000313" key="4">
    <source>
        <dbReference type="Proteomes" id="UP001498501"/>
    </source>
</evidence>
<sequence length="84" mass="9760">MKKIMMFCALMVVIFISVLFVSPKPTIWLLQHSLFSIPKDSRPAQYQEPNVIVSTNLTYPSKFQRNTFDFYKTKVPLAHQPVVI</sequence>